<dbReference type="OMA" id="PAQDICG"/>
<evidence type="ECO:0000313" key="11">
    <source>
        <dbReference type="Proteomes" id="UP000008983"/>
    </source>
</evidence>
<keyword evidence="7" id="KW-0175">Coiled coil</keyword>
<evidence type="ECO:0000256" key="8">
    <source>
        <dbReference type="SAM" id="MobiDB-lite"/>
    </source>
</evidence>
<reference evidence="10 11" key="1">
    <citation type="submission" date="2011-07" db="EMBL/GenBank/DDBJ databases">
        <authorList>
            <person name="Coyne R."/>
            <person name="Brami D."/>
            <person name="Johnson J."/>
            <person name="Hostetler J."/>
            <person name="Hannick L."/>
            <person name="Clark T."/>
            <person name="Cassidy-Hanley D."/>
            <person name="Inman J."/>
        </authorList>
    </citation>
    <scope>NUCLEOTIDE SEQUENCE [LARGE SCALE GENOMIC DNA]</scope>
    <source>
        <strain evidence="10 11">G5</strain>
    </source>
</reference>
<dbReference type="AlphaFoldDB" id="G0R394"/>
<dbReference type="InterPro" id="IPR026720">
    <property type="entry name" value="CFAP91"/>
</dbReference>
<dbReference type="OrthoDB" id="567787at2759"/>
<keyword evidence="11" id="KW-1185">Reference proteome</keyword>
<keyword evidence="3" id="KW-0206">Cytoskeleton</keyword>
<evidence type="ECO:0000256" key="7">
    <source>
        <dbReference type="SAM" id="Coils"/>
    </source>
</evidence>
<dbReference type="InterPro" id="IPR032840">
    <property type="entry name" value="CFAP91_dom"/>
</dbReference>
<protein>
    <recommendedName>
        <fullName evidence="6">Cilia- and flagella-associated protein 91</fullName>
    </recommendedName>
</protein>
<feature type="region of interest" description="Disordered" evidence="8">
    <location>
        <begin position="643"/>
        <end position="664"/>
    </location>
</feature>
<evidence type="ECO:0000256" key="6">
    <source>
        <dbReference type="ARBA" id="ARBA00029555"/>
    </source>
</evidence>
<dbReference type="eggNOG" id="ENOG502QRFI">
    <property type="taxonomic scope" value="Eukaryota"/>
</dbReference>
<evidence type="ECO:0000259" key="9">
    <source>
        <dbReference type="Pfam" id="PF14738"/>
    </source>
</evidence>
<dbReference type="RefSeq" id="XP_004027413.1">
    <property type="nucleotide sequence ID" value="XM_004027364.1"/>
</dbReference>
<comment type="similarity">
    <text evidence="5">Belongs to the CFAP91 family.</text>
</comment>
<name>G0R394_ICHMU</name>
<feature type="compositionally biased region" description="Low complexity" evidence="8">
    <location>
        <begin position="351"/>
        <end position="362"/>
    </location>
</feature>
<keyword evidence="2" id="KW-0963">Cytoplasm</keyword>
<dbReference type="PANTHER" id="PTHR22455">
    <property type="entry name" value="CILIA- AND FLAGELLA-ASSOCIATED PROTEIN 91"/>
    <property type="match status" value="1"/>
</dbReference>
<dbReference type="STRING" id="857967.G0R394"/>
<organism evidence="10 11">
    <name type="scientific">Ichthyophthirius multifiliis</name>
    <name type="common">White spot disease agent</name>
    <name type="synonym">Ich</name>
    <dbReference type="NCBI Taxonomy" id="5932"/>
    <lineage>
        <taxon>Eukaryota</taxon>
        <taxon>Sar</taxon>
        <taxon>Alveolata</taxon>
        <taxon>Ciliophora</taxon>
        <taxon>Intramacronucleata</taxon>
        <taxon>Oligohymenophorea</taxon>
        <taxon>Hymenostomatida</taxon>
        <taxon>Ophryoglenina</taxon>
        <taxon>Ichthyophthirius</taxon>
    </lineage>
</organism>
<evidence type="ECO:0000256" key="4">
    <source>
        <dbReference type="ARBA" id="ARBA00023273"/>
    </source>
</evidence>
<dbReference type="EMBL" id="GL984295">
    <property type="protein sequence ID" value="EGR28068.1"/>
    <property type="molecule type" value="Genomic_DNA"/>
</dbReference>
<keyword evidence="4" id="KW-0966">Cell projection</keyword>
<feature type="compositionally biased region" description="Basic and acidic residues" evidence="8">
    <location>
        <begin position="341"/>
        <end position="350"/>
    </location>
</feature>
<feature type="coiled-coil region" evidence="7">
    <location>
        <begin position="162"/>
        <end position="201"/>
    </location>
</feature>
<dbReference type="GeneID" id="14904143"/>
<evidence type="ECO:0000313" key="10">
    <source>
        <dbReference type="EMBL" id="EGR28068.1"/>
    </source>
</evidence>
<accession>G0R394</accession>
<dbReference type="Pfam" id="PF14738">
    <property type="entry name" value="CFAP91"/>
    <property type="match status" value="1"/>
</dbReference>
<dbReference type="GO" id="GO:0005930">
    <property type="term" value="C:axoneme"/>
    <property type="evidence" value="ECO:0007669"/>
    <property type="project" value="UniProtKB-SubCell"/>
</dbReference>
<feature type="compositionally biased region" description="Polar residues" evidence="8">
    <location>
        <begin position="368"/>
        <end position="380"/>
    </location>
</feature>
<dbReference type="InParanoid" id="G0R394"/>
<feature type="domain" description="CFAP91" evidence="9">
    <location>
        <begin position="74"/>
        <end position="226"/>
    </location>
</feature>
<comment type="subcellular location">
    <subcellularLocation>
        <location evidence="1">Cytoplasm</location>
        <location evidence="1">Cytoskeleton</location>
        <location evidence="1">Cilium axoneme</location>
    </subcellularLocation>
</comment>
<feature type="region of interest" description="Disordered" evidence="8">
    <location>
        <begin position="341"/>
        <end position="380"/>
    </location>
</feature>
<feature type="compositionally biased region" description="Polar residues" evidence="8">
    <location>
        <begin position="649"/>
        <end position="664"/>
    </location>
</feature>
<evidence type="ECO:0000256" key="2">
    <source>
        <dbReference type="ARBA" id="ARBA00022490"/>
    </source>
</evidence>
<dbReference type="PANTHER" id="PTHR22455:SF10">
    <property type="entry name" value="CILIA- AND FLAGELLA-ASSOCIATED PROTEIN 91"/>
    <property type="match status" value="1"/>
</dbReference>
<proteinExistence type="inferred from homology"/>
<evidence type="ECO:0000256" key="1">
    <source>
        <dbReference type="ARBA" id="ARBA00004430"/>
    </source>
</evidence>
<evidence type="ECO:0000256" key="5">
    <source>
        <dbReference type="ARBA" id="ARBA00029468"/>
    </source>
</evidence>
<dbReference type="Proteomes" id="UP000008983">
    <property type="component" value="Unassembled WGS sequence"/>
</dbReference>
<sequence>MSISYILQDSNRSKSLVNYISGPQRPLYFKRPLISQILDIPIYISQPKQKSPLLQAKTQQDLHQIVSKTRTIEIQTDYRESECQTDPYSPHIIVQNIEYSEVLDLQNLKWGKGLPCSILELDQIQYNRELRYFNESLPPISDEASFYLRRKLMEEQELQQWKKKEEEILEFQTDKINLLQKALIEREKEVENKNYDRLQEIKMAKTENKNRQIAKIQKQKIKIVRKMTKEREKWFQIQKNPSNKRNIIEEYANFSSQVYAAITHQGLSLDKIANKYEIQPQQLEKYPQLNTLIDKINPKVLHIDISIQKELKKIDSQYSRREINHKQELNKAEKIIKNIKDKQKEEKENQKNNNNNKYSFKNLKNKIRPQTPTWENNEENQNSYLSPFQELKDFLSKIACPKQQKDNRASQIIFLQKMLRGRSTQNIMYEGKKKRMALIEELLAVSQIENLPENLQEEFLINNHQILMKKAAIESIQGEIIVETLDQLSKELLRIIQQKKIFKMVQEAEKTRNLRQINEAGRRQAEEILRNRENVLHQQIMALNQGTVDTYLDTIMKNVVELSSGRQAIIMSNLRKQTVNLPLEKQENIFNNQQTIIKNLVHSFLIPDIQRQRTQLKSNKKNSIQKLKYNIYKVQQEEKKFSESAKKSLQNSVQGASQKLQKSN</sequence>
<evidence type="ECO:0000256" key="3">
    <source>
        <dbReference type="ARBA" id="ARBA00023212"/>
    </source>
</evidence>
<dbReference type="FunCoup" id="G0R394">
    <property type="interactions" value="5"/>
</dbReference>
<gene>
    <name evidence="10" type="ORF">IMG5_183920</name>
</gene>